<dbReference type="PROSITE" id="PS00330">
    <property type="entry name" value="HEMOLYSIN_CALCIUM"/>
    <property type="match status" value="3"/>
</dbReference>
<dbReference type="SUPFAM" id="SSF53300">
    <property type="entry name" value="vWA-like"/>
    <property type="match status" value="1"/>
</dbReference>
<protein>
    <recommendedName>
        <fullName evidence="2">VWFA domain-containing protein</fullName>
    </recommendedName>
</protein>
<dbReference type="SUPFAM" id="SSF51120">
    <property type="entry name" value="beta-Roll"/>
    <property type="match status" value="1"/>
</dbReference>
<proteinExistence type="predicted"/>
<gene>
    <name evidence="3" type="ORF">DMO17_08805</name>
</gene>
<dbReference type="InterPro" id="IPR011049">
    <property type="entry name" value="Serralysin-like_metalloprot_C"/>
</dbReference>
<organism evidence="3 4">
    <name type="scientific">Aquipseudomonas alcaligenes</name>
    <name type="common">Pseudomonas alcaligenes</name>
    <dbReference type="NCBI Taxonomy" id="43263"/>
    <lineage>
        <taxon>Bacteria</taxon>
        <taxon>Pseudomonadati</taxon>
        <taxon>Pseudomonadota</taxon>
        <taxon>Gammaproteobacteria</taxon>
        <taxon>Pseudomonadales</taxon>
        <taxon>Pseudomonadaceae</taxon>
        <taxon>Aquipseudomonas</taxon>
    </lineage>
</organism>
<dbReference type="InterPro" id="IPR019960">
    <property type="entry name" value="T1SS_VCA0849"/>
</dbReference>
<dbReference type="InterPro" id="IPR036465">
    <property type="entry name" value="vWFA_dom_sf"/>
</dbReference>
<dbReference type="Pfam" id="PF19116">
    <property type="entry name" value="DUF5801"/>
    <property type="match status" value="7"/>
</dbReference>
<dbReference type="InterPro" id="IPR001343">
    <property type="entry name" value="Hemolysn_Ca-bd"/>
</dbReference>
<dbReference type="PRINTS" id="PR00313">
    <property type="entry name" value="CABNDNGRPT"/>
</dbReference>
<sequence length="2445" mass="244263">MDGGVLVGYVEGTEAGDYDVFSLQVNGDGSWTFTLLGPIDHPKPDGDDSELLSDDEGLPIDFSGVLAATDGDGDPLLGGFPPGSFVIDVEDDVPVAGLNQQPRELGTVTVDESLVALGGAYPDGISSAVLSAAVVQSQFDSSFGADGPAVEDSTVYSLDLLADDVPSGLFAVDPALPSGKGAEILLNQVGNVITGSVGDHDYFTLTIDPVSGAVTLNLLDNIWHDDTIDPDDSEVLQLDAGVLLLTQSVTDGDGDSDSASFDLGVAGVFLFEDDGPRVVVNAASNVLVGLDETGPSGAASLDTLAVTKGNDPDVAGSGYISRAVSAGAVVNVTTEAYGADGPAATGSKVYSLTVTNATSGLTLTDGSAINLVQLANGVVVGQVVDGAFAGQAAFAIQIDSGTGVVTVEQYLSLDHPAEANAGNAYNSYDEAIALATGSLGVTVTLKDGDYDTVASATADISGQVRFDDDGPNVAISAASNVLVGLDESGPSGAASLDTLAVTKGNDPDVAGSGYISKAVSAGAVVNVTTEAYGADGPAAAGSKVYSLVVTNANSGLTLTDGSAVNLVLLANGVVVGQVVGGAFAGQAAFAIQINSTTGVVTVEQYLSLDHPAEAVAGNGYNSYDEAIALATGSLGVTVTLKDGDNDTVTSATADISGQVRFDDDGPNVAISAASNVLVGLDETGPSGAASLDTLAVTKGNDPDVAGSGYISRAVSAGSVVIVGTDAYGADGPAAAGSKVFSLTVTNATSGLTLTDGSAINLVQLANGVVVGQVVGGAFAGQAAFAIQIDSGTGVVTVEQYLSLDHPAEAVAGNGYNSYDEAIALASGSLGVTLTLKDGDNDTVTSATADISGQVRFDDDGPNVAIAVASNVLVGLDESGPSGAASLDTLAVTKGNDPDVAGSGYISKAVSAGAVVNVTTEAYGADGPAAGSKVYSLVVTNANSGLTLTDGSAVNLVLLANGVVVGQVVGGAFAGQAAFAIQINSTTGVVTVEQYLSLDHPAEAVAGNGYNSYDEAIALATGSLGVTVTLKDGDNDTVTSATADISGQVRFDDDGPNVAISAASNVLVGLDETGPSGAASLDTLAVTKGNDPDVAGSGYISKAVSAGAVVNVTTEAYGADGPAATGSKVYSLTVTNATSGLTLTDGSAINLVLLANGVVVGQVVGGAFAGQAAFAIQINSTTGVVTVEQYLSLDHPAEAVAGNGYNSYDEAIALASGSLGVTVTLKDGDNDTVTSATADISGQVRFDDDGPSVAIAVASNVLVGLDESGPSGAASINTLAVTKGNDPDVAGSGYISKAVSAGAVVNVTTETYGADGPAAGSKVFTLEVNNANSGLTLTDGSAINLVLLANGVVVGQVVGGAFAGQAAFAIEINSSTGVVTVEQYLSLDHPAEATAANGYNSYDETLALATNSLGVTVTLKDGDNDTVKSTKVDVSGQIRFDDDGPSLPQDIHKQLLEINSVDTNLLIVLDVSGSMDDSPGVAGFSTKLALAKNAITQLINAYDGFGDVMVRMVAFNASATSNLSGSGEIWLTANQAITLINGLSNTFGDGLTNYDAALLTAMNAFASPGKIVGGQNVAYFLSDGLPTTSSNWPGVVGTGANGINAPEEVAWETFLNTNDIKTFALGMGGAADQAQLNPVAYDGFGAGAEMNGVVVTDLSQLAAVLTGTVVIPQVSGNLISEGVSGGLGGFGADGPGALPIVSIQHDGVTYTTASAQYNAVTNMLTLTTDAGGTLKVNFLTGAYTYSFGLEINADVTESFVYTIVDGDGDHASATLSVHVEDTAPVTGAVDEDELPGGITDNDAQTTVVSGSVVELLVGTNSATFSLDTTPSGMPALTSGGVAITYSFLGDTMTAKAGSLEIFTLKLQSNGAYTFTLKGPIDHPNDNNNDNERLTLDLTGALAASDGVNPLPLAGSLLIDVEDDVPIAFTPVRALLVDQDANTHTVTAGLNFANSAGGDGVGNVVFNFTAGTEARDAGGQLLKLNGQQLYLQYGADNTELVAKTAANVVGYTIDINPGGDSYTLTTYGPISNGSFVSATNLTGVGAGNVAYKGLIDIGGTSQDVLISTTTAGGSINSDSDDIGISNQWIDTGERIRFDFVNNLVATGGGTTGFTYSTHNLANTYRQKIFVKGGASNEAILIITAIVADNDDVFGLSDVGETQVNLATSNIKVFNASGVDVTASVTLLDLGNSISVSDMRDGWTFQIDSATSFSAVHVQGGNGEDFSLGFFSYSQTSVQQPISLLHPVTGTDGDDDSVSSAIQATLYPASTSVQGTSGDNVMTGTASVDYLFGNGGNDTLSGLAGDDALSGGDGNDILIGGLGNDLLSGGAGADTFRWLAGDTTGADKVLDFKPSEGDKLDLTQLLVGESYNAGSLDDFLSFSIVDNSTVISIAPTGAGAPTTSIELNGFNVAVEYGVTPGGGGIISAGADTATVINGLLGDNALQVA</sequence>
<feature type="domain" description="VWFA" evidence="2">
    <location>
        <begin position="1463"/>
        <end position="1668"/>
    </location>
</feature>
<dbReference type="InterPro" id="IPR043824">
    <property type="entry name" value="DUF5801"/>
</dbReference>
<dbReference type="Pfam" id="PF00353">
    <property type="entry name" value="HemolysinCabind"/>
    <property type="match status" value="1"/>
</dbReference>
<reference evidence="3 4" key="1">
    <citation type="submission" date="2018-06" db="EMBL/GenBank/DDBJ databases">
        <title>Pseudomonas diversity within urban Lake Michigan freshwaters.</title>
        <authorList>
            <person name="Batrich M."/>
            <person name="Hatzopoulos T."/>
            <person name="Putonti C."/>
        </authorList>
    </citation>
    <scope>NUCLEOTIDE SEQUENCE [LARGE SCALE GENOMIC DNA]</scope>
    <source>
        <strain evidence="3 4">MB-090714</strain>
    </source>
</reference>
<dbReference type="InterPro" id="IPR002035">
    <property type="entry name" value="VWF_A"/>
</dbReference>
<dbReference type="Gene3D" id="3.40.50.410">
    <property type="entry name" value="von Willebrand factor, type A domain"/>
    <property type="match status" value="1"/>
</dbReference>
<dbReference type="InterPro" id="IPR018511">
    <property type="entry name" value="Hemolysin-typ_Ca-bd_CS"/>
</dbReference>
<dbReference type="Proteomes" id="UP000248146">
    <property type="component" value="Unassembled WGS sequence"/>
</dbReference>
<dbReference type="Gene3D" id="2.40.30.290">
    <property type="match status" value="1"/>
</dbReference>
<dbReference type="Gene3D" id="2.150.10.10">
    <property type="entry name" value="Serralysin-like metalloprotease, C-terminal"/>
    <property type="match status" value="1"/>
</dbReference>
<dbReference type="NCBIfam" id="TIGR03661">
    <property type="entry name" value="T1SS_VCA0849"/>
    <property type="match status" value="1"/>
</dbReference>
<keyword evidence="1" id="KW-0106">Calcium</keyword>
<evidence type="ECO:0000313" key="3">
    <source>
        <dbReference type="EMBL" id="PYC25766.1"/>
    </source>
</evidence>
<evidence type="ECO:0000313" key="4">
    <source>
        <dbReference type="Proteomes" id="UP000248146"/>
    </source>
</evidence>
<accession>A0A2V4M6N6</accession>
<dbReference type="GO" id="GO:0005509">
    <property type="term" value="F:calcium ion binding"/>
    <property type="evidence" value="ECO:0007669"/>
    <property type="project" value="InterPro"/>
</dbReference>
<dbReference type="OrthoDB" id="5192166at2"/>
<dbReference type="EMBL" id="QJRX01000004">
    <property type="protein sequence ID" value="PYC25766.1"/>
    <property type="molecule type" value="Genomic_DNA"/>
</dbReference>
<name>A0A2V4M6N6_AQUAC</name>
<dbReference type="SMART" id="SM00327">
    <property type="entry name" value="VWA"/>
    <property type="match status" value="1"/>
</dbReference>
<dbReference type="CDD" id="cd00198">
    <property type="entry name" value="vWFA"/>
    <property type="match status" value="1"/>
</dbReference>
<evidence type="ECO:0000256" key="1">
    <source>
        <dbReference type="ARBA" id="ARBA00022837"/>
    </source>
</evidence>
<dbReference type="PROSITE" id="PS50234">
    <property type="entry name" value="VWFA"/>
    <property type="match status" value="1"/>
</dbReference>
<evidence type="ECO:0000259" key="2">
    <source>
        <dbReference type="PROSITE" id="PS50234"/>
    </source>
</evidence>
<comment type="caution">
    <text evidence="3">The sequence shown here is derived from an EMBL/GenBank/DDBJ whole genome shotgun (WGS) entry which is preliminary data.</text>
</comment>